<feature type="transmembrane region" description="Helical" evidence="1">
    <location>
        <begin position="24"/>
        <end position="46"/>
    </location>
</feature>
<reference evidence="2" key="1">
    <citation type="journal article" date="2021" name="Proc. Natl. Acad. Sci. U.S.A.">
        <title>A Catalog of Tens of Thousands of Viruses from Human Metagenomes Reveals Hidden Associations with Chronic Diseases.</title>
        <authorList>
            <person name="Tisza M.J."/>
            <person name="Buck C.B."/>
        </authorList>
    </citation>
    <scope>NUCLEOTIDE SEQUENCE</scope>
    <source>
        <strain evidence="2">CtES717</strain>
    </source>
</reference>
<protein>
    <submittedName>
        <fullName evidence="2">Uncharacterized protein</fullName>
    </submittedName>
</protein>
<keyword evidence="1" id="KW-0472">Membrane</keyword>
<sequence>MPQKQNTMYMEGLISALSFSRLYLLFRLVYLFYVLVLFQLVVRFFIFK</sequence>
<evidence type="ECO:0000256" key="1">
    <source>
        <dbReference type="SAM" id="Phobius"/>
    </source>
</evidence>
<dbReference type="EMBL" id="BK057795">
    <property type="protein sequence ID" value="DAE92224.1"/>
    <property type="molecule type" value="Genomic_DNA"/>
</dbReference>
<name>A0A8S5RRT9_9CAUD</name>
<organism evidence="2">
    <name type="scientific">Siphoviridae sp. ctES717</name>
    <dbReference type="NCBI Taxonomy" id="2827564"/>
    <lineage>
        <taxon>Viruses</taxon>
        <taxon>Duplodnaviria</taxon>
        <taxon>Heunggongvirae</taxon>
        <taxon>Uroviricota</taxon>
        <taxon>Caudoviricetes</taxon>
    </lineage>
</organism>
<evidence type="ECO:0000313" key="2">
    <source>
        <dbReference type="EMBL" id="DAE92224.1"/>
    </source>
</evidence>
<accession>A0A8S5RRT9</accession>
<proteinExistence type="predicted"/>
<keyword evidence="1" id="KW-0812">Transmembrane</keyword>
<keyword evidence="1" id="KW-1133">Transmembrane helix</keyword>